<feature type="compositionally biased region" description="Low complexity" evidence="1">
    <location>
        <begin position="13"/>
        <end position="25"/>
    </location>
</feature>
<reference evidence="3 4" key="1">
    <citation type="journal article" date="2014" name="Genome Announc.">
        <title>Draft Genome Sequence of Streptomyces fradiae ATCC 19609, a Strain Highly Sensitive to Antibiotics.</title>
        <authorList>
            <person name="Bekker O.B."/>
            <person name="Klimina K.M."/>
            <person name="Vatlin A.A."/>
            <person name="Zakharevich N.V."/>
            <person name="Kasianov A.S."/>
            <person name="Danilenko V.N."/>
        </authorList>
    </citation>
    <scope>NUCLEOTIDE SEQUENCE [LARGE SCALE GENOMIC DNA]</scope>
    <source>
        <strain evidence="3 4">ATCC 19609</strain>
    </source>
</reference>
<proteinExistence type="predicted"/>
<name>A0A3R7FRX3_9ACTN</name>
<feature type="transmembrane region" description="Helical" evidence="2">
    <location>
        <begin position="218"/>
        <end position="243"/>
    </location>
</feature>
<dbReference type="EMBL" id="JNAD02000009">
    <property type="protein sequence ID" value="RKM93954.1"/>
    <property type="molecule type" value="Genomic_DNA"/>
</dbReference>
<dbReference type="OrthoDB" id="4217684at2"/>
<dbReference type="AlphaFoldDB" id="A0A3R7FRX3"/>
<feature type="transmembrane region" description="Helical" evidence="2">
    <location>
        <begin position="190"/>
        <end position="212"/>
    </location>
</feature>
<feature type="transmembrane region" description="Helical" evidence="2">
    <location>
        <begin position="255"/>
        <end position="277"/>
    </location>
</feature>
<keyword evidence="2" id="KW-0812">Transmembrane</keyword>
<gene>
    <name evidence="3" type="ORF">SFRA_019220</name>
</gene>
<protein>
    <submittedName>
        <fullName evidence="3">Uncharacterized protein</fullName>
    </submittedName>
</protein>
<evidence type="ECO:0000313" key="4">
    <source>
        <dbReference type="Proteomes" id="UP000028058"/>
    </source>
</evidence>
<feature type="transmembrane region" description="Helical" evidence="2">
    <location>
        <begin position="289"/>
        <end position="309"/>
    </location>
</feature>
<dbReference type="Proteomes" id="UP000028058">
    <property type="component" value="Unassembled WGS sequence"/>
</dbReference>
<keyword evidence="2" id="KW-1133">Transmembrane helix</keyword>
<organism evidence="3 4">
    <name type="scientific">Streptomyces xinghaiensis</name>
    <dbReference type="NCBI Taxonomy" id="1038928"/>
    <lineage>
        <taxon>Bacteria</taxon>
        <taxon>Bacillati</taxon>
        <taxon>Actinomycetota</taxon>
        <taxon>Actinomycetes</taxon>
        <taxon>Kitasatosporales</taxon>
        <taxon>Streptomycetaceae</taxon>
        <taxon>Streptomyces</taxon>
    </lineage>
</organism>
<comment type="caution">
    <text evidence="3">The sequence shown here is derived from an EMBL/GenBank/DDBJ whole genome shotgun (WGS) entry which is preliminary data.</text>
</comment>
<keyword evidence="2" id="KW-0472">Membrane</keyword>
<evidence type="ECO:0000256" key="1">
    <source>
        <dbReference type="SAM" id="MobiDB-lite"/>
    </source>
</evidence>
<accession>A0A3R7FRX3</accession>
<evidence type="ECO:0000256" key="2">
    <source>
        <dbReference type="SAM" id="Phobius"/>
    </source>
</evidence>
<feature type="transmembrane region" description="Helical" evidence="2">
    <location>
        <begin position="146"/>
        <end position="169"/>
    </location>
</feature>
<evidence type="ECO:0000313" key="3">
    <source>
        <dbReference type="EMBL" id="RKM93954.1"/>
    </source>
</evidence>
<feature type="region of interest" description="Disordered" evidence="1">
    <location>
        <begin position="1"/>
        <end position="55"/>
    </location>
</feature>
<keyword evidence="4" id="KW-1185">Reference proteome</keyword>
<sequence length="322" mass="34071">MSNGGWGPPPAPGQGNPYGPQQGHPWGPPPSGAPMPGAGPYAPPPGHPYASGPGPAPVPAPGVPVVPPPPLPLPPPRARFRLRLGALRTGRAWADALFNRPGPGRVEDPTVRQAQLWRTAAGAVSTVALVHAYGTDGGWSELLDDGVFRLVTAPLLLVLLGPLVVTLFIRQAPPRYRPVLRSRLWLPAKTVGWFFGSYLVCVSALVGIFWVAEQVASPWNILAGLAGLAALAWMLPFLFFALLNTARYAFNAATVHAYLPAVLTISLVWALAGISVLADGMPHNGPLQAQLAALLGGPVTVSVISVWELHRLRTRFGVRLRT</sequence>